<evidence type="ECO:0000313" key="2">
    <source>
        <dbReference type="EMBL" id="KAK6524200.1"/>
    </source>
</evidence>
<dbReference type="EMBL" id="JAVHJO010000018">
    <property type="protein sequence ID" value="KAK6524200.1"/>
    <property type="molecule type" value="Genomic_DNA"/>
</dbReference>
<protein>
    <submittedName>
        <fullName evidence="2">Uncharacterized protein</fullName>
    </submittedName>
</protein>
<reference evidence="2 3" key="1">
    <citation type="submission" date="2019-10" db="EMBL/GenBank/DDBJ databases">
        <authorList>
            <person name="Palmer J.M."/>
        </authorList>
    </citation>
    <scope>NUCLEOTIDE SEQUENCE [LARGE SCALE GENOMIC DNA]</scope>
    <source>
        <strain evidence="2 3">TWF694</strain>
    </source>
</reference>
<organism evidence="2 3">
    <name type="scientific">Orbilia ellipsospora</name>
    <dbReference type="NCBI Taxonomy" id="2528407"/>
    <lineage>
        <taxon>Eukaryota</taxon>
        <taxon>Fungi</taxon>
        <taxon>Dikarya</taxon>
        <taxon>Ascomycota</taxon>
        <taxon>Pezizomycotina</taxon>
        <taxon>Orbiliomycetes</taxon>
        <taxon>Orbiliales</taxon>
        <taxon>Orbiliaceae</taxon>
        <taxon>Orbilia</taxon>
    </lineage>
</organism>
<accession>A0AAV9WSB3</accession>
<dbReference type="AlphaFoldDB" id="A0AAV9WSB3"/>
<sequence>MRFVVGALALLSIFQSTTAQSAACSCSCTLDGCISALQGTFAFPSQATVDDCRLYLWTHSNYAKTTIRLTKYVTSATVTDTISATVTVTVSGGTTSTTTESDFTTITTTVTSGTTPLAGDVNTITSLVTAKRVVKRQGNSIPDYAAVCGDAAGYSSGCNCIGVPFDGTTYIEVAAVTETVTSTVAFTHIQYAVQTSTVSQGSNVVQTQTTASTSISIIDIPQFTSIALQLTNDEANSDFKGYYLSVGSDSSVVLTSNPGSAGIYLANSSLNITYNGNLPFVADTTSQNAQMYNQASSATEVQSNCWIDADYFFYCTGQGPLTRTYFGAANSTGAVQFFSWAGEIYNTGATGPLVIKAVPYPAADADTLPPAGAKAIQIRASSATSNGAFASKYWTTTTDSSPYARVAFGTAANAITFLADPTTGHFLDQVNTPFIANQISVIEQFYLAFPGAPKDIISCSVAFSDMSVSCVRTLYPGGQFWAVATNSTNNGFVGIYNETDNAAVRAGNPDWVLPITLEAVLVSS</sequence>
<comment type="caution">
    <text evidence="2">The sequence shown here is derived from an EMBL/GenBank/DDBJ whole genome shotgun (WGS) entry which is preliminary data.</text>
</comment>
<name>A0AAV9WSB3_9PEZI</name>
<keyword evidence="1" id="KW-0732">Signal</keyword>
<feature type="chain" id="PRO_5043732081" evidence="1">
    <location>
        <begin position="20"/>
        <end position="524"/>
    </location>
</feature>
<proteinExistence type="predicted"/>
<dbReference type="PROSITE" id="PS51257">
    <property type="entry name" value="PROKAR_LIPOPROTEIN"/>
    <property type="match status" value="1"/>
</dbReference>
<gene>
    <name evidence="2" type="ORF">TWF694_005860</name>
</gene>
<feature type="signal peptide" evidence="1">
    <location>
        <begin position="1"/>
        <end position="19"/>
    </location>
</feature>
<evidence type="ECO:0000256" key="1">
    <source>
        <dbReference type="SAM" id="SignalP"/>
    </source>
</evidence>
<keyword evidence="3" id="KW-1185">Reference proteome</keyword>
<evidence type="ECO:0000313" key="3">
    <source>
        <dbReference type="Proteomes" id="UP001365542"/>
    </source>
</evidence>
<dbReference type="Proteomes" id="UP001365542">
    <property type="component" value="Unassembled WGS sequence"/>
</dbReference>